<dbReference type="OrthoDB" id="20277at2759"/>
<dbReference type="GeneTree" id="ENSGT00390000000306"/>
<sequence length="447" mass="48931">MEEAPKPTYQEELEWCISQLETGLLHLNPTPKQVEETRRILGVLRSSKSPLVKKRQVMHHVFGDYRLKMAEERQRAAKAAVKPENTVQIQPGDALSSSSVAYRKQANHPSATPASWFAPSDNSFQFDFVISKGTSEEIGGTAREAHEVDDSGEQSTGSSLSGTLDIGTGKPEFAFNFVIPDVPPLPSAAADPGSEAVVEPATEVNSTSQNATETMPESATFSKPNKSAAKGSGGRRDEGTLQEVSKSETAQAGTKLDGSSNRKKKKKQSPLKGVHGGNVNGDHRPCGEGRLDQTDMCQSDERMKREVDWCIEQLELGLKTRKSTPKQVDEALRAIKTLRSEKAVLAKKRQLMRALFGDYRKKIAEEKQKQLKLMQAASKAARIAEVTEDACRKSSRVFRKSAVTARRDQRPTGSFIPSSTQTASTGAAETCSFALTSSQEEFCFNFF</sequence>
<reference evidence="3 4" key="1">
    <citation type="journal article" date="2019" name="Proc. Natl. Acad. Sci. U.S.A.">
        <title>Regulatory changes in pterin and carotenoid genes underlie balanced color polymorphisms in the wall lizard.</title>
        <authorList>
            <person name="Andrade P."/>
            <person name="Pinho C."/>
            <person name="Perez I de Lanuza G."/>
            <person name="Afonso S."/>
            <person name="Brejcha J."/>
            <person name="Rubin C.J."/>
            <person name="Wallerman O."/>
            <person name="Pereira P."/>
            <person name="Sabatino S.J."/>
            <person name="Bellati A."/>
            <person name="Pellitteri-Rosa D."/>
            <person name="Bosakova Z."/>
            <person name="Bunikis I."/>
            <person name="Carretero M.A."/>
            <person name="Feiner N."/>
            <person name="Marsik P."/>
            <person name="Pauperio F."/>
            <person name="Salvi D."/>
            <person name="Soler L."/>
            <person name="While G.M."/>
            <person name="Uller T."/>
            <person name="Font E."/>
            <person name="Andersson L."/>
            <person name="Carneiro M."/>
        </authorList>
    </citation>
    <scope>NUCLEOTIDE SEQUENCE</scope>
</reference>
<feature type="compositionally biased region" description="Basic and acidic residues" evidence="2">
    <location>
        <begin position="281"/>
        <end position="292"/>
    </location>
</feature>
<dbReference type="Pfam" id="PF15393">
    <property type="entry name" value="DUF4615"/>
    <property type="match status" value="2"/>
</dbReference>
<gene>
    <name evidence="3" type="primary">LOC114584308</name>
</gene>
<dbReference type="Ensembl" id="ENSPMRT00000024613.1">
    <property type="protein sequence ID" value="ENSPMRP00000023176.1"/>
    <property type="gene ID" value="ENSPMRG00000015048.1"/>
</dbReference>
<dbReference type="GeneID" id="114584308"/>
<dbReference type="PANTHER" id="PTHR13602">
    <property type="entry name" value="UPF0488 PROTEIN C8ORF33"/>
    <property type="match status" value="1"/>
</dbReference>
<accession>A0A670JFG2</accession>
<evidence type="ECO:0000313" key="4">
    <source>
        <dbReference type="Proteomes" id="UP000472272"/>
    </source>
</evidence>
<dbReference type="AlphaFoldDB" id="A0A670JFG2"/>
<evidence type="ECO:0000256" key="2">
    <source>
        <dbReference type="SAM" id="MobiDB-lite"/>
    </source>
</evidence>
<dbReference type="OMA" id="PNAGISH"/>
<feature type="region of interest" description="Disordered" evidence="2">
    <location>
        <begin position="141"/>
        <end position="165"/>
    </location>
</feature>
<feature type="compositionally biased region" description="Polar residues" evidence="2">
    <location>
        <begin position="153"/>
        <end position="162"/>
    </location>
</feature>
<comment type="similarity">
    <text evidence="1">Belongs to the UPF0488 family.</text>
</comment>
<feature type="compositionally biased region" description="Polar residues" evidence="2">
    <location>
        <begin position="203"/>
        <end position="225"/>
    </location>
</feature>
<proteinExistence type="inferred from homology"/>
<evidence type="ECO:0000313" key="3">
    <source>
        <dbReference type="Ensembl" id="ENSPMRP00000023176.1"/>
    </source>
</evidence>
<feature type="region of interest" description="Disordered" evidence="2">
    <location>
        <begin position="186"/>
        <end position="292"/>
    </location>
</feature>
<protein>
    <submittedName>
        <fullName evidence="3">UPF0488 protein C8orf33 homolog</fullName>
    </submittedName>
</protein>
<dbReference type="RefSeq" id="XP_028561891.1">
    <property type="nucleotide sequence ID" value="XM_028706058.1"/>
</dbReference>
<keyword evidence="4" id="KW-1185">Reference proteome</keyword>
<name>A0A670JFG2_PODMU</name>
<dbReference type="Proteomes" id="UP000472272">
    <property type="component" value="Chromosome 14"/>
</dbReference>
<evidence type="ECO:0000256" key="1">
    <source>
        <dbReference type="ARBA" id="ARBA00005707"/>
    </source>
</evidence>
<dbReference type="KEGG" id="pmua:114584308"/>
<dbReference type="RefSeq" id="XP_028561890.1">
    <property type="nucleotide sequence ID" value="XM_028706057.1"/>
</dbReference>
<dbReference type="RefSeq" id="XP_028561892.1">
    <property type="nucleotide sequence ID" value="XM_028706059.1"/>
</dbReference>
<reference evidence="3" key="3">
    <citation type="submission" date="2025-09" db="UniProtKB">
        <authorList>
            <consortium name="Ensembl"/>
        </authorList>
    </citation>
    <scope>IDENTIFICATION</scope>
</reference>
<reference evidence="3" key="2">
    <citation type="submission" date="2025-08" db="UniProtKB">
        <authorList>
            <consortium name="Ensembl"/>
        </authorList>
    </citation>
    <scope>IDENTIFICATION</scope>
</reference>
<dbReference type="InterPro" id="IPR029274">
    <property type="entry name" value="DUF4615"/>
</dbReference>
<feature type="compositionally biased region" description="Polar residues" evidence="2">
    <location>
        <begin position="242"/>
        <end position="252"/>
    </location>
</feature>
<organism evidence="3 4">
    <name type="scientific">Podarcis muralis</name>
    <name type="common">Wall lizard</name>
    <name type="synonym">Lacerta muralis</name>
    <dbReference type="NCBI Taxonomy" id="64176"/>
    <lineage>
        <taxon>Eukaryota</taxon>
        <taxon>Metazoa</taxon>
        <taxon>Chordata</taxon>
        <taxon>Craniata</taxon>
        <taxon>Vertebrata</taxon>
        <taxon>Euteleostomi</taxon>
        <taxon>Lepidosauria</taxon>
        <taxon>Squamata</taxon>
        <taxon>Bifurcata</taxon>
        <taxon>Unidentata</taxon>
        <taxon>Episquamata</taxon>
        <taxon>Laterata</taxon>
        <taxon>Lacertibaenia</taxon>
        <taxon>Lacertidae</taxon>
        <taxon>Podarcis</taxon>
    </lineage>
</organism>
<dbReference type="PANTHER" id="PTHR13602:SF2">
    <property type="entry name" value="UPF0488 PROTEIN C8ORF33"/>
    <property type="match status" value="1"/>
</dbReference>